<keyword evidence="1 2" id="KW-0597">Phosphoprotein</keyword>
<evidence type="ECO:0000313" key="4">
    <source>
        <dbReference type="EMBL" id="KTD09420.1"/>
    </source>
</evidence>
<proteinExistence type="predicted"/>
<dbReference type="Gene3D" id="3.40.50.2300">
    <property type="match status" value="1"/>
</dbReference>
<dbReference type="STRING" id="455.Ljam_0770"/>
<dbReference type="PROSITE" id="PS50110">
    <property type="entry name" value="RESPONSE_REGULATORY"/>
    <property type="match status" value="1"/>
</dbReference>
<evidence type="ECO:0000259" key="3">
    <source>
        <dbReference type="PROSITE" id="PS50110"/>
    </source>
</evidence>
<evidence type="ECO:0000313" key="6">
    <source>
        <dbReference type="Proteomes" id="UP000054715"/>
    </source>
</evidence>
<evidence type="ECO:0000313" key="7">
    <source>
        <dbReference type="Proteomes" id="UP000093336"/>
    </source>
</evidence>
<comment type="caution">
    <text evidence="4">The sequence shown here is derived from an EMBL/GenBank/DDBJ whole genome shotgun (WGS) entry which is preliminary data.</text>
</comment>
<dbReference type="AlphaFoldDB" id="A0A0W0UNS3"/>
<dbReference type="InterPro" id="IPR011006">
    <property type="entry name" value="CheY-like_superfamily"/>
</dbReference>
<keyword evidence="7" id="KW-1185">Reference proteome</keyword>
<dbReference type="Pfam" id="PF00072">
    <property type="entry name" value="Response_reg"/>
    <property type="match status" value="1"/>
</dbReference>
<dbReference type="Proteomes" id="UP000093336">
    <property type="component" value="Unassembled WGS sequence"/>
</dbReference>
<dbReference type="InterPro" id="IPR001789">
    <property type="entry name" value="Sig_transdc_resp-reg_receiver"/>
</dbReference>
<dbReference type="RefSeq" id="WP_058448811.1">
    <property type="nucleotide sequence ID" value="NZ_CAAAJF010000006.1"/>
</dbReference>
<dbReference type="PANTHER" id="PTHR44591:SF3">
    <property type="entry name" value="RESPONSE REGULATORY DOMAIN-CONTAINING PROTEIN"/>
    <property type="match status" value="1"/>
</dbReference>
<accession>A0A0W0UNS3</accession>
<dbReference type="SUPFAM" id="SSF52172">
    <property type="entry name" value="CheY-like"/>
    <property type="match status" value="1"/>
</dbReference>
<dbReference type="Proteomes" id="UP000054715">
    <property type="component" value="Unassembled WGS sequence"/>
</dbReference>
<dbReference type="InterPro" id="IPR050595">
    <property type="entry name" value="Bact_response_regulator"/>
</dbReference>
<evidence type="ECO:0000313" key="5">
    <source>
        <dbReference type="EMBL" id="OCH99246.1"/>
    </source>
</evidence>
<feature type="modified residue" description="4-aspartylphosphate" evidence="2">
    <location>
        <position position="54"/>
    </location>
</feature>
<dbReference type="CDD" id="cd00156">
    <property type="entry name" value="REC"/>
    <property type="match status" value="1"/>
</dbReference>
<feature type="domain" description="Response regulatory" evidence="3">
    <location>
        <begin position="4"/>
        <end position="119"/>
    </location>
</feature>
<organism evidence="4 6">
    <name type="scientific">Legionella jamestowniensis</name>
    <dbReference type="NCBI Taxonomy" id="455"/>
    <lineage>
        <taxon>Bacteria</taxon>
        <taxon>Pseudomonadati</taxon>
        <taxon>Pseudomonadota</taxon>
        <taxon>Gammaproteobacteria</taxon>
        <taxon>Legionellales</taxon>
        <taxon>Legionellaceae</taxon>
        <taxon>Legionella</taxon>
    </lineage>
</organism>
<name>A0A0W0UNS3_9GAMM</name>
<dbReference type="PATRIC" id="fig|455.5.peg.820"/>
<evidence type="ECO:0000256" key="2">
    <source>
        <dbReference type="PROSITE-ProRule" id="PRU00169"/>
    </source>
</evidence>
<reference evidence="5 7" key="2">
    <citation type="submission" date="2016-05" db="EMBL/GenBank/DDBJ databases">
        <authorList>
            <person name="Prochazka B."/>
            <person name="Indra A."/>
            <person name="Hasenberger P."/>
            <person name="Blaschitz M."/>
            <person name="Wagner L."/>
            <person name="Wewalka G."/>
            <person name="Sorschag S."/>
            <person name="Schmid D."/>
            <person name="Ruppitsch W."/>
        </authorList>
    </citation>
    <scope>NUCLEOTIDE SEQUENCE [LARGE SCALE GENOMIC DNA]</scope>
    <source>
        <strain evidence="5 7">974010_12</strain>
    </source>
</reference>
<dbReference type="SMART" id="SM00448">
    <property type="entry name" value="REC"/>
    <property type="match status" value="1"/>
</dbReference>
<sequence>MTQKILIVDDSATARALFKACLFNNREYEIIEASQWKDALETAKLHHPFLVVMDYNMPEKSGGELAKLMQNEGVDAYYVLLSANTQQAVINEVKALGFFDVLEKPVSAESVKILLEKLQ</sequence>
<dbReference type="EMBL" id="LYOZ01000002">
    <property type="protein sequence ID" value="OCH99246.1"/>
    <property type="molecule type" value="Genomic_DNA"/>
</dbReference>
<gene>
    <name evidence="5" type="ORF">A8135_08355</name>
    <name evidence="4" type="ORF">Ljam_0770</name>
</gene>
<dbReference type="OrthoDB" id="9801101at2"/>
<dbReference type="EMBL" id="LNYG01000012">
    <property type="protein sequence ID" value="KTD09420.1"/>
    <property type="molecule type" value="Genomic_DNA"/>
</dbReference>
<reference evidence="4 6" key="1">
    <citation type="submission" date="2015-11" db="EMBL/GenBank/DDBJ databases">
        <title>Genomic analysis of 38 Legionella species identifies large and diverse effector repertoires.</title>
        <authorList>
            <person name="Burstein D."/>
            <person name="Amaro F."/>
            <person name="Zusman T."/>
            <person name="Lifshitz Z."/>
            <person name="Cohen O."/>
            <person name="Gilbert J.A."/>
            <person name="Pupko T."/>
            <person name="Shuman H.A."/>
            <person name="Segal G."/>
        </authorList>
    </citation>
    <scope>NUCLEOTIDE SEQUENCE [LARGE SCALE GENOMIC DNA]</scope>
    <source>
        <strain evidence="4 6">JA-26-G1-E2</strain>
    </source>
</reference>
<evidence type="ECO:0000256" key="1">
    <source>
        <dbReference type="ARBA" id="ARBA00022553"/>
    </source>
</evidence>
<protein>
    <submittedName>
        <fullName evidence="4">Two-component response regulator</fullName>
    </submittedName>
</protein>
<dbReference type="PANTHER" id="PTHR44591">
    <property type="entry name" value="STRESS RESPONSE REGULATOR PROTEIN 1"/>
    <property type="match status" value="1"/>
</dbReference>
<dbReference type="GO" id="GO:0000160">
    <property type="term" value="P:phosphorelay signal transduction system"/>
    <property type="evidence" value="ECO:0007669"/>
    <property type="project" value="InterPro"/>
</dbReference>